<name>A0A139XCT8_9CYAN</name>
<keyword evidence="1" id="KW-0812">Transmembrane</keyword>
<feature type="transmembrane region" description="Helical" evidence="1">
    <location>
        <begin position="39"/>
        <end position="60"/>
    </location>
</feature>
<dbReference type="AlphaFoldDB" id="A0A139XCT8"/>
<dbReference type="OrthoDB" id="486490at2"/>
<proteinExistence type="predicted"/>
<comment type="caution">
    <text evidence="2">The sequence shown here is derived from an EMBL/GenBank/DDBJ whole genome shotgun (WGS) entry which is preliminary data.</text>
</comment>
<evidence type="ECO:0000313" key="3">
    <source>
        <dbReference type="Proteomes" id="UP000076925"/>
    </source>
</evidence>
<reference evidence="2 3" key="1">
    <citation type="journal article" date="2013" name="Genome Biol. Evol.">
        <title>Genomes of Stigonematalean cyanobacteria (subsection V) and the evolution of oxygenic photosynthesis from prokaryotes to plastids.</title>
        <authorList>
            <person name="Dagan T."/>
            <person name="Roettger M."/>
            <person name="Stucken K."/>
            <person name="Landan G."/>
            <person name="Koch R."/>
            <person name="Major P."/>
            <person name="Gould S.B."/>
            <person name="Goremykin V.V."/>
            <person name="Rippka R."/>
            <person name="Tandeau de Marsac N."/>
            <person name="Gugger M."/>
            <person name="Lockhart P.J."/>
            <person name="Allen J.F."/>
            <person name="Brune I."/>
            <person name="Maus I."/>
            <person name="Puhler A."/>
            <person name="Martin W.F."/>
        </authorList>
    </citation>
    <scope>NUCLEOTIDE SEQUENCE [LARGE SCALE GENOMIC DNA]</scope>
    <source>
        <strain evidence="2 3">PCC 7110</strain>
    </source>
</reference>
<dbReference type="Proteomes" id="UP000076925">
    <property type="component" value="Unassembled WGS sequence"/>
</dbReference>
<dbReference type="RefSeq" id="WP_017747648.1">
    <property type="nucleotide sequence ID" value="NZ_KQ976354.1"/>
</dbReference>
<gene>
    <name evidence="2" type="ORF">WA1_21275</name>
</gene>
<keyword evidence="1" id="KW-1133">Transmembrane helix</keyword>
<organism evidence="2 3">
    <name type="scientific">Scytonema hofmannii PCC 7110</name>
    <dbReference type="NCBI Taxonomy" id="128403"/>
    <lineage>
        <taxon>Bacteria</taxon>
        <taxon>Bacillati</taxon>
        <taxon>Cyanobacteriota</taxon>
        <taxon>Cyanophyceae</taxon>
        <taxon>Nostocales</taxon>
        <taxon>Scytonemataceae</taxon>
        <taxon>Scytonema</taxon>
    </lineage>
</organism>
<feature type="transmembrane region" description="Helical" evidence="1">
    <location>
        <begin position="12"/>
        <end position="33"/>
    </location>
</feature>
<evidence type="ECO:0008006" key="4">
    <source>
        <dbReference type="Google" id="ProtNLM"/>
    </source>
</evidence>
<accession>A0A139XCT8</accession>
<keyword evidence="3" id="KW-1185">Reference proteome</keyword>
<dbReference type="STRING" id="128403.WA1_21275"/>
<protein>
    <recommendedName>
        <fullName evidence="4">Hydrogenase maturation nickel metallochaperone HypA</fullName>
    </recommendedName>
</protein>
<evidence type="ECO:0000256" key="1">
    <source>
        <dbReference type="SAM" id="Phobius"/>
    </source>
</evidence>
<sequence length="125" mass="14104">MSLKTFPLNLSNLRPWLTLLVIMWLLGSLGLGWLVNSLLIIVGLLLLAPILAFFGFRLWLQRNLVSDRCPVCQYEFTGLNTTQLQCPNCGEQLLVQNSHFRRFTPDGTIDVTATAVEVQSQVLEE</sequence>
<evidence type="ECO:0000313" key="2">
    <source>
        <dbReference type="EMBL" id="KYC42495.1"/>
    </source>
</evidence>
<dbReference type="EMBL" id="ANNX02000020">
    <property type="protein sequence ID" value="KYC42495.1"/>
    <property type="molecule type" value="Genomic_DNA"/>
</dbReference>
<keyword evidence="1" id="KW-0472">Membrane</keyword>